<evidence type="ECO:0000313" key="3">
    <source>
        <dbReference type="Proteomes" id="UP000243524"/>
    </source>
</evidence>
<feature type="transmembrane region" description="Helical" evidence="1">
    <location>
        <begin position="417"/>
        <end position="439"/>
    </location>
</feature>
<reference evidence="2 3" key="1">
    <citation type="submission" date="2017-06" db="EMBL/GenBank/DDBJ databases">
        <title>the draft geome sequence of Illustriluteabacillus marina B3227.</title>
        <authorList>
            <person name="He R.-H."/>
            <person name="Du Z.-J."/>
        </authorList>
    </citation>
    <scope>NUCLEOTIDE SEQUENCE [LARGE SCALE GENOMIC DNA]</scope>
    <source>
        <strain evidence="2 3">B3227</strain>
    </source>
</reference>
<feature type="transmembrane region" description="Helical" evidence="1">
    <location>
        <begin position="378"/>
        <end position="405"/>
    </location>
</feature>
<keyword evidence="3" id="KW-1185">Reference proteome</keyword>
<feature type="transmembrane region" description="Helical" evidence="1">
    <location>
        <begin position="233"/>
        <end position="251"/>
    </location>
</feature>
<proteinExistence type="predicted"/>
<feature type="transmembrane region" description="Helical" evidence="1">
    <location>
        <begin position="160"/>
        <end position="185"/>
    </location>
</feature>
<keyword evidence="1" id="KW-1133">Transmembrane helix</keyword>
<accession>A0A2I0QU83</accession>
<feature type="transmembrane region" description="Helical" evidence="1">
    <location>
        <begin position="28"/>
        <end position="44"/>
    </location>
</feature>
<feature type="transmembrane region" description="Helical" evidence="1">
    <location>
        <begin position="297"/>
        <end position="317"/>
    </location>
</feature>
<name>A0A2I0QU83_9BACI</name>
<keyword evidence="1" id="KW-0812">Transmembrane</keyword>
<sequence>MKYFVLVMIMCGFYIIYNLLDLSEWEGLYQILCFVVFMSAFLRLKVKGKLLTGLLLFGGSLIHFYYGNSGVELLEGITQNLALLSIILLAPLISIPLKQEGVIQSVVSKLVQVQHEPKKMFYGISSFVFLMSPILNMGSLRIVHSFIGDIKVNRKLLSNAYYQGFTPAVLWSPFFASVGMVLYLTEISYLSYLPIGLVFVVIQIILAVLLLNYSGEKLSTEAEISSVKFRDFYNTKLVLYVIGLIMLLVSLELMTNYSMLLLVSIMCVSVPIVYNLIVNKWGVFYKEFQLYKKHVSSFSSLEISLFLSAGLFGNALLHTPITDILKTAIIWSTSKSVFLLFFLIIVLVTLVAMMGIHQIVIIPIILTLLISPDVGVNLYSAAFMCIFTWMFSAALSPLNALNIIISQCVRNNGLTVAYRWNGLFFAGVFVMAFVFVYLIDILQLQP</sequence>
<evidence type="ECO:0008006" key="4">
    <source>
        <dbReference type="Google" id="ProtNLM"/>
    </source>
</evidence>
<dbReference type="AlphaFoldDB" id="A0A2I0QU83"/>
<evidence type="ECO:0000256" key="1">
    <source>
        <dbReference type="SAM" id="Phobius"/>
    </source>
</evidence>
<feature type="transmembrane region" description="Helical" evidence="1">
    <location>
        <begin position="192"/>
        <end position="213"/>
    </location>
</feature>
<feature type="transmembrane region" description="Helical" evidence="1">
    <location>
        <begin position="258"/>
        <end position="277"/>
    </location>
</feature>
<feature type="transmembrane region" description="Helical" evidence="1">
    <location>
        <begin position="338"/>
        <end position="366"/>
    </location>
</feature>
<organism evidence="2 3">
    <name type="scientific">Halalkalibacillus sediminis</name>
    <dbReference type="NCBI Taxonomy" id="2018042"/>
    <lineage>
        <taxon>Bacteria</taxon>
        <taxon>Bacillati</taxon>
        <taxon>Bacillota</taxon>
        <taxon>Bacilli</taxon>
        <taxon>Bacillales</taxon>
        <taxon>Bacillaceae</taxon>
        <taxon>Halalkalibacillus</taxon>
    </lineage>
</organism>
<keyword evidence="1" id="KW-0472">Membrane</keyword>
<comment type="caution">
    <text evidence="2">The sequence shown here is derived from an EMBL/GenBank/DDBJ whole genome shotgun (WGS) entry which is preliminary data.</text>
</comment>
<gene>
    <name evidence="2" type="ORF">CEY16_08195</name>
</gene>
<protein>
    <recommendedName>
        <fullName evidence="4">C4-dicarboxylate ABC transporter</fullName>
    </recommendedName>
</protein>
<feature type="transmembrane region" description="Helical" evidence="1">
    <location>
        <begin position="51"/>
        <end position="68"/>
    </location>
</feature>
<evidence type="ECO:0000313" key="2">
    <source>
        <dbReference type="EMBL" id="PKR77897.1"/>
    </source>
</evidence>
<dbReference type="Proteomes" id="UP000243524">
    <property type="component" value="Unassembled WGS sequence"/>
</dbReference>
<feature type="transmembrane region" description="Helical" evidence="1">
    <location>
        <begin position="5"/>
        <end position="22"/>
    </location>
</feature>
<dbReference type="EMBL" id="PJNH01000002">
    <property type="protein sequence ID" value="PKR77897.1"/>
    <property type="molecule type" value="Genomic_DNA"/>
</dbReference>
<feature type="transmembrane region" description="Helical" evidence="1">
    <location>
        <begin position="120"/>
        <end position="140"/>
    </location>
</feature>
<feature type="transmembrane region" description="Helical" evidence="1">
    <location>
        <begin position="80"/>
        <end position="99"/>
    </location>
</feature>